<sequence>MTRARKKVPAKVAIRTLAELGEDVVLAPERHLAAMRAGDGVPLGDLVVERRERIETSKQPDAIVLDTTHAREGVLDIAAALRDGGGAKSAKKAAVVGDLVVSRLRPYLRQIALVHPSALASCAGVEERPVALSTEFYVLAPKRSGEDLAFLLPFLLGAEAQAALADAQEGGHHPRVPRESLFALRVPHALVRSRANRSREVRTALEGFYRASSRLLDVLA</sequence>
<dbReference type="EMBL" id="CP012333">
    <property type="protein sequence ID" value="AKV03830.1"/>
    <property type="molecule type" value="Genomic_DNA"/>
</dbReference>
<organism evidence="3 4">
    <name type="scientific">Labilithrix luteola</name>
    <dbReference type="NCBI Taxonomy" id="1391654"/>
    <lineage>
        <taxon>Bacteria</taxon>
        <taxon>Pseudomonadati</taxon>
        <taxon>Myxococcota</taxon>
        <taxon>Polyangia</taxon>
        <taxon>Polyangiales</taxon>
        <taxon>Labilitrichaceae</taxon>
        <taxon>Labilithrix</taxon>
    </lineage>
</organism>
<dbReference type="InterPro" id="IPR044946">
    <property type="entry name" value="Restrct_endonuc_typeI_TRD_sf"/>
</dbReference>
<dbReference type="OrthoDB" id="5363772at2"/>
<evidence type="ECO:0000256" key="2">
    <source>
        <dbReference type="ARBA" id="ARBA00023125"/>
    </source>
</evidence>
<keyword evidence="2" id="KW-0238">DNA-binding</keyword>
<dbReference type="KEGG" id="llu:AKJ09_10493"/>
<dbReference type="Gene3D" id="3.90.220.20">
    <property type="entry name" value="DNA methylase specificity domains"/>
    <property type="match status" value="1"/>
</dbReference>
<evidence type="ECO:0000313" key="4">
    <source>
        <dbReference type="Proteomes" id="UP000064967"/>
    </source>
</evidence>
<dbReference type="GO" id="GO:0009307">
    <property type="term" value="P:DNA restriction-modification system"/>
    <property type="evidence" value="ECO:0007669"/>
    <property type="project" value="UniProtKB-KW"/>
</dbReference>
<dbReference type="STRING" id="1391654.AKJ09_10493"/>
<keyword evidence="4" id="KW-1185">Reference proteome</keyword>
<reference evidence="3 4" key="1">
    <citation type="submission" date="2015-08" db="EMBL/GenBank/DDBJ databases">
        <authorList>
            <person name="Babu N.S."/>
            <person name="Beckwith C.J."/>
            <person name="Beseler K.G."/>
            <person name="Brison A."/>
            <person name="Carone J.V."/>
            <person name="Caskin T.P."/>
            <person name="Diamond M."/>
            <person name="Durham M.E."/>
            <person name="Foxe J.M."/>
            <person name="Go M."/>
            <person name="Henderson B.A."/>
            <person name="Jones I.B."/>
            <person name="McGettigan J.A."/>
            <person name="Micheletti S.J."/>
            <person name="Nasrallah M.E."/>
            <person name="Ortiz D."/>
            <person name="Piller C.R."/>
            <person name="Privatt S.R."/>
            <person name="Schneider S.L."/>
            <person name="Sharp S."/>
            <person name="Smith T.C."/>
            <person name="Stanton J.D."/>
            <person name="Ullery H.E."/>
            <person name="Wilson R.J."/>
            <person name="Serrano M.G."/>
            <person name="Buck G."/>
            <person name="Lee V."/>
            <person name="Wang Y."/>
            <person name="Carvalho R."/>
            <person name="Voegtly L."/>
            <person name="Shi R."/>
            <person name="Duckworth R."/>
            <person name="Johnson A."/>
            <person name="Loviza R."/>
            <person name="Walstead R."/>
            <person name="Shah Z."/>
            <person name="Kiflezghi M."/>
            <person name="Wade K."/>
            <person name="Ball S.L."/>
            <person name="Bradley K.W."/>
            <person name="Asai D.J."/>
            <person name="Bowman C.A."/>
            <person name="Russell D.A."/>
            <person name="Pope W.H."/>
            <person name="Jacobs-Sera D."/>
            <person name="Hendrix R.W."/>
            <person name="Hatfull G.F."/>
        </authorList>
    </citation>
    <scope>NUCLEOTIDE SEQUENCE [LARGE SCALE GENOMIC DNA]</scope>
    <source>
        <strain evidence="3 4">DSM 27648</strain>
    </source>
</reference>
<dbReference type="GO" id="GO:0003677">
    <property type="term" value="F:DNA binding"/>
    <property type="evidence" value="ECO:0007669"/>
    <property type="project" value="UniProtKB-KW"/>
</dbReference>
<dbReference type="Proteomes" id="UP000064967">
    <property type="component" value="Chromosome"/>
</dbReference>
<keyword evidence="1" id="KW-0680">Restriction system</keyword>
<protein>
    <submittedName>
        <fullName evidence="3">Uncharacterized protein</fullName>
    </submittedName>
</protein>
<accession>A0A0K1QEI7</accession>
<name>A0A0K1QEI7_9BACT</name>
<evidence type="ECO:0000256" key="1">
    <source>
        <dbReference type="ARBA" id="ARBA00022747"/>
    </source>
</evidence>
<dbReference type="REBASE" id="124644">
    <property type="entry name" value="S.Llu27648ORF10494P"/>
</dbReference>
<gene>
    <name evidence="3" type="ORF">AKJ09_10493</name>
</gene>
<dbReference type="RefSeq" id="WP_146654535.1">
    <property type="nucleotide sequence ID" value="NZ_CP012333.1"/>
</dbReference>
<dbReference type="AlphaFoldDB" id="A0A0K1QEI7"/>
<proteinExistence type="predicted"/>
<evidence type="ECO:0000313" key="3">
    <source>
        <dbReference type="EMBL" id="AKV03830.1"/>
    </source>
</evidence>